<dbReference type="Gene3D" id="3.40.630.30">
    <property type="match status" value="1"/>
</dbReference>
<protein>
    <submittedName>
        <fullName evidence="2">Protein N-acetyltransferase, RimJ/RimL family</fullName>
    </submittedName>
</protein>
<dbReference type="InterPro" id="IPR000182">
    <property type="entry name" value="GNAT_dom"/>
</dbReference>
<accession>A0A1H9TT23</accession>
<proteinExistence type="predicted"/>
<dbReference type="InterPro" id="IPR016181">
    <property type="entry name" value="Acyl_CoA_acyltransferase"/>
</dbReference>
<reference evidence="2 3" key="1">
    <citation type="submission" date="2016-10" db="EMBL/GenBank/DDBJ databases">
        <authorList>
            <person name="de Groot N.N."/>
        </authorList>
    </citation>
    <scope>NUCLEOTIDE SEQUENCE [LARGE SCALE GENOMIC DNA]</scope>
    <source>
        <strain evidence="2 3">DSM 13760</strain>
    </source>
</reference>
<name>A0A1H9TT23_9LACT</name>
<feature type="domain" description="N-acetyltransferase" evidence="1">
    <location>
        <begin position="11"/>
        <end position="165"/>
    </location>
</feature>
<dbReference type="RefSeq" id="WP_092653308.1">
    <property type="nucleotide sequence ID" value="NZ_FOHA01000016.1"/>
</dbReference>
<dbReference type="STRING" id="142588.SAMN04488559_11611"/>
<sequence>MKYPYLTGDKIILKSISENDVDALLEIENQSSLIILGDDEVPYPRTKESLLKFIHTEDPERVFGIYLKENNQIVGNISIYHVDLQNLNCEIGLSISENYQNLGIGFESIKLVIDFIFYYLPMEKIKLQVFSFNKKAIKLYEKLGFQHEGSLRNEIFRFGKFQNLENYSILRDEWKETKKGCTFKKCMLSFK</sequence>
<keyword evidence="3" id="KW-1185">Reference proteome</keyword>
<evidence type="ECO:0000259" key="1">
    <source>
        <dbReference type="PROSITE" id="PS51186"/>
    </source>
</evidence>
<evidence type="ECO:0000313" key="3">
    <source>
        <dbReference type="Proteomes" id="UP000198948"/>
    </source>
</evidence>
<dbReference type="OrthoDB" id="9795206at2"/>
<evidence type="ECO:0000313" key="2">
    <source>
        <dbReference type="EMBL" id="SES00184.1"/>
    </source>
</evidence>
<gene>
    <name evidence="2" type="ORF">SAMN04488559_11611</name>
</gene>
<dbReference type="CDD" id="cd04301">
    <property type="entry name" value="NAT_SF"/>
    <property type="match status" value="1"/>
</dbReference>
<dbReference type="SUPFAM" id="SSF55729">
    <property type="entry name" value="Acyl-CoA N-acyltransferases (Nat)"/>
    <property type="match status" value="1"/>
</dbReference>
<organism evidence="2 3">
    <name type="scientific">Isobaculum melis</name>
    <dbReference type="NCBI Taxonomy" id="142588"/>
    <lineage>
        <taxon>Bacteria</taxon>
        <taxon>Bacillati</taxon>
        <taxon>Bacillota</taxon>
        <taxon>Bacilli</taxon>
        <taxon>Lactobacillales</taxon>
        <taxon>Carnobacteriaceae</taxon>
        <taxon>Isobaculum</taxon>
    </lineage>
</organism>
<dbReference type="PANTHER" id="PTHR43415">
    <property type="entry name" value="SPERMIDINE N(1)-ACETYLTRANSFERASE"/>
    <property type="match status" value="1"/>
</dbReference>
<dbReference type="PANTHER" id="PTHR43415:SF3">
    <property type="entry name" value="GNAT-FAMILY ACETYLTRANSFERASE"/>
    <property type="match status" value="1"/>
</dbReference>
<dbReference type="Pfam" id="PF13302">
    <property type="entry name" value="Acetyltransf_3"/>
    <property type="match status" value="1"/>
</dbReference>
<keyword evidence="2" id="KW-0808">Transferase</keyword>
<dbReference type="AlphaFoldDB" id="A0A1H9TT23"/>
<dbReference type="Proteomes" id="UP000198948">
    <property type="component" value="Unassembled WGS sequence"/>
</dbReference>
<dbReference type="PROSITE" id="PS51186">
    <property type="entry name" value="GNAT"/>
    <property type="match status" value="1"/>
</dbReference>
<dbReference type="GO" id="GO:0016747">
    <property type="term" value="F:acyltransferase activity, transferring groups other than amino-acyl groups"/>
    <property type="evidence" value="ECO:0007669"/>
    <property type="project" value="InterPro"/>
</dbReference>
<dbReference type="EMBL" id="FOHA01000016">
    <property type="protein sequence ID" value="SES00184.1"/>
    <property type="molecule type" value="Genomic_DNA"/>
</dbReference>